<protein>
    <submittedName>
        <fullName evidence="1">Exopolyphosphatase</fullName>
    </submittedName>
</protein>
<dbReference type="HOGENOM" id="CLU_2208123_0_0_11"/>
<name>D2NR36_ROTMD</name>
<gene>
    <name evidence="1" type="ordered locus">RMDY18_02800</name>
</gene>
<keyword evidence="2" id="KW-1185">Reference proteome</keyword>
<evidence type="ECO:0000313" key="1">
    <source>
        <dbReference type="EMBL" id="BAI64112.1"/>
    </source>
</evidence>
<dbReference type="KEGG" id="rmu:RMDY18_02800"/>
<evidence type="ECO:0000313" key="2">
    <source>
        <dbReference type="Proteomes" id="UP000001883"/>
    </source>
</evidence>
<proteinExistence type="predicted"/>
<reference evidence="2" key="1">
    <citation type="submission" date="2009-07" db="EMBL/GenBank/DDBJ databases">
        <title>Complete genome sequence of Rothia mucilaginosa DJ.</title>
        <authorList>
            <person name="Yamane K."/>
            <person name="Nambu T."/>
            <person name="Mashimo C."/>
            <person name="Sugimori C."/>
            <person name="Yamanaka T."/>
            <person name="Leung K."/>
            <person name="Fukushima H."/>
        </authorList>
    </citation>
    <scope>NUCLEOTIDE SEQUENCE [LARGE SCALE GENOMIC DNA]</scope>
    <source>
        <strain evidence="2">DY-18</strain>
    </source>
</reference>
<dbReference type="EMBL" id="AP011540">
    <property type="protein sequence ID" value="BAI64112.1"/>
    <property type="molecule type" value="Genomic_DNA"/>
</dbReference>
<accession>D2NR36</accession>
<dbReference type="AlphaFoldDB" id="D2NR36"/>
<reference evidence="1 2" key="3">
    <citation type="journal article" date="2010" name="Sequencing">
        <title>Complete Genome Sequence of Rothia mucilaginosa DY-18: A Clinical Isolate with Dense Meshwork-Like Structures from a Persistent Apical Periodontitis Lesion.</title>
        <authorList>
            <person name="Yamane K."/>
            <person name="Nambu T."/>
            <person name="Yamanaka T."/>
            <person name="Mashimo C."/>
            <person name="Sugimori C."/>
            <person name="Leung K.-P."/>
            <person name="Fukushima H."/>
        </authorList>
    </citation>
    <scope>NUCLEOTIDE SEQUENCE [LARGE SCALE GENOMIC DNA]</scope>
    <source>
        <strain evidence="1 2">DY-18</strain>
    </source>
</reference>
<dbReference type="Proteomes" id="UP000001883">
    <property type="component" value="Chromosome"/>
</dbReference>
<sequence length="107" mass="10813">MQRQQTGASSTGVQPIHVLRNHAAHGTQLLQLGERIVGAVRFGAAHAAPTHVGARPVALAGGVIVAEFLVGHGAVVVQGAAGSAVIGDAGFGAHSRAGEHENLTRFE</sequence>
<reference evidence="1 2" key="2">
    <citation type="journal article" date="2010" name="J Osaka Dent Univ">
        <title>Isolation and identification of Rothia mucilaginosa from persistent apical periodontitis lesions.</title>
        <authorList>
            <person name="Yamane K."/>
            <person name="Yoshida M."/>
            <person name="Fujihira T."/>
            <person name="Baba T."/>
            <person name="Tsuji N."/>
            <person name="Hayashi H."/>
            <person name="Sugimori C."/>
            <person name="Yamanaka T."/>
            <person name="Mashimo C."/>
            <person name="Nambu T."/>
            <person name="Kawai H."/>
            <person name="Fukushima H."/>
        </authorList>
    </citation>
    <scope>NUCLEOTIDE SEQUENCE [LARGE SCALE GENOMIC DNA]</scope>
    <source>
        <strain evidence="1 2">DY-18</strain>
    </source>
</reference>
<organism evidence="1 2">
    <name type="scientific">Rothia mucilaginosa (strain DY-18)</name>
    <name type="common">Stomatococcus mucilaginosus</name>
    <dbReference type="NCBI Taxonomy" id="680646"/>
    <lineage>
        <taxon>Bacteria</taxon>
        <taxon>Bacillati</taxon>
        <taxon>Actinomycetota</taxon>
        <taxon>Actinomycetes</taxon>
        <taxon>Micrococcales</taxon>
        <taxon>Micrococcaceae</taxon>
        <taxon>Rothia</taxon>
    </lineage>
</organism>